<dbReference type="PANTHER" id="PTHR43777">
    <property type="entry name" value="MOLYBDENUM COFACTOR CYTIDYLYLTRANSFERASE"/>
    <property type="match status" value="1"/>
</dbReference>
<dbReference type="AlphaFoldDB" id="A0A3D9RJQ2"/>
<dbReference type="RefSeq" id="WP_181909650.1">
    <property type="nucleotide sequence ID" value="NZ_QTTN01000022.1"/>
</dbReference>
<name>A0A3D9RJQ2_9BACL</name>
<dbReference type="Gene3D" id="3.90.550.10">
    <property type="entry name" value="Spore Coat Polysaccharide Biosynthesis Protein SpsA, Chain A"/>
    <property type="match status" value="1"/>
</dbReference>
<dbReference type="EMBL" id="QTTN01000022">
    <property type="protein sequence ID" value="REE80113.1"/>
    <property type="molecule type" value="Genomic_DNA"/>
</dbReference>
<proteinExistence type="predicted"/>
<sequence length="214" mass="24019">MRIGCIYLAAGSSTRMGEPKLPLELAPGVTVGNQGLQELRYCGFHKLTVVVRPDDPLLWLCDRNRKERNAALPKFRITPCKDAGKGMSYSLRSGLISLLPEKLDAVLVTLADQPFISASLLKRLVYVYREDPSVHYVASGYGESVGTPLILNKSLFPQLLELDGDKGARHILKSPDYVGKVVRYAAEWTFMDIDTHEELEEARQLWSQRQMNVK</sequence>
<keyword evidence="2" id="KW-0548">Nucleotidyltransferase</keyword>
<evidence type="ECO:0000313" key="2">
    <source>
        <dbReference type="EMBL" id="REE80113.1"/>
    </source>
</evidence>
<organism evidence="2 3">
    <name type="scientific">Paenibacillus taihuensis</name>
    <dbReference type="NCBI Taxonomy" id="1156355"/>
    <lineage>
        <taxon>Bacteria</taxon>
        <taxon>Bacillati</taxon>
        <taxon>Bacillota</taxon>
        <taxon>Bacilli</taxon>
        <taxon>Bacillales</taxon>
        <taxon>Paenibacillaceae</taxon>
        <taxon>Paenibacillus</taxon>
    </lineage>
</organism>
<keyword evidence="2" id="KW-0808">Transferase</keyword>
<protein>
    <submittedName>
        <fullName evidence="2">Molybdenum cofactor cytidylyltransferase</fullName>
    </submittedName>
</protein>
<dbReference type="GO" id="GO:0016779">
    <property type="term" value="F:nucleotidyltransferase activity"/>
    <property type="evidence" value="ECO:0007669"/>
    <property type="project" value="UniProtKB-KW"/>
</dbReference>
<accession>A0A3D9RJQ2</accession>
<dbReference type="InterPro" id="IPR025877">
    <property type="entry name" value="MobA-like_NTP_Trfase"/>
</dbReference>
<evidence type="ECO:0000259" key="1">
    <source>
        <dbReference type="Pfam" id="PF12804"/>
    </source>
</evidence>
<reference evidence="2 3" key="1">
    <citation type="submission" date="2018-08" db="EMBL/GenBank/DDBJ databases">
        <title>Genomic Encyclopedia of Type Strains, Phase III (KMG-III): the genomes of soil and plant-associated and newly described type strains.</title>
        <authorList>
            <person name="Whitman W."/>
        </authorList>
    </citation>
    <scope>NUCLEOTIDE SEQUENCE [LARGE SCALE GENOMIC DNA]</scope>
    <source>
        <strain evidence="2 3">CGMCC 1.10966</strain>
    </source>
</reference>
<dbReference type="Proteomes" id="UP000256304">
    <property type="component" value="Unassembled WGS sequence"/>
</dbReference>
<dbReference type="InterPro" id="IPR029044">
    <property type="entry name" value="Nucleotide-diphossugar_trans"/>
</dbReference>
<dbReference type="CDD" id="cd04182">
    <property type="entry name" value="GT_2_like_f"/>
    <property type="match status" value="1"/>
</dbReference>
<dbReference type="Pfam" id="PF12804">
    <property type="entry name" value="NTP_transf_3"/>
    <property type="match status" value="1"/>
</dbReference>
<keyword evidence="3" id="KW-1185">Reference proteome</keyword>
<dbReference type="PANTHER" id="PTHR43777:SF1">
    <property type="entry name" value="MOLYBDENUM COFACTOR CYTIDYLYLTRANSFERASE"/>
    <property type="match status" value="1"/>
</dbReference>
<dbReference type="SUPFAM" id="SSF53448">
    <property type="entry name" value="Nucleotide-diphospho-sugar transferases"/>
    <property type="match status" value="1"/>
</dbReference>
<comment type="caution">
    <text evidence="2">The sequence shown here is derived from an EMBL/GenBank/DDBJ whole genome shotgun (WGS) entry which is preliminary data.</text>
</comment>
<evidence type="ECO:0000313" key="3">
    <source>
        <dbReference type="Proteomes" id="UP000256304"/>
    </source>
</evidence>
<gene>
    <name evidence="2" type="ORF">A8990_12267</name>
</gene>
<feature type="domain" description="MobA-like NTP transferase" evidence="1">
    <location>
        <begin position="5"/>
        <end position="174"/>
    </location>
</feature>